<reference evidence="1" key="1">
    <citation type="submission" date="2022-09" db="EMBL/GenBank/DDBJ databases">
        <title>A Global Phylogenomic Analysis of the Shiitake Genus Lentinula.</title>
        <authorList>
            <consortium name="DOE Joint Genome Institute"/>
            <person name="Sierra-Patev S."/>
            <person name="Min B."/>
            <person name="Naranjo-Ortiz M."/>
            <person name="Looney B."/>
            <person name="Konkel Z."/>
            <person name="Slot J.C."/>
            <person name="Sakamoto Y."/>
            <person name="Steenwyk J.L."/>
            <person name="Rokas A."/>
            <person name="Carro J."/>
            <person name="Camarero S."/>
            <person name="Ferreira P."/>
            <person name="Molpeceres G."/>
            <person name="Ruiz-Duenas F.J."/>
            <person name="Serrano A."/>
            <person name="Henrissat B."/>
            <person name="Drula E."/>
            <person name="Hughes K.W."/>
            <person name="Mata J.L."/>
            <person name="Ishikawa N.K."/>
            <person name="Vargas-Isla R."/>
            <person name="Ushijima S."/>
            <person name="Smith C.A."/>
            <person name="Ahrendt S."/>
            <person name="Andreopoulos W."/>
            <person name="He G."/>
            <person name="Labutti K."/>
            <person name="Lipzen A."/>
            <person name="Ng V."/>
            <person name="Riley R."/>
            <person name="Sandor L."/>
            <person name="Barry K."/>
            <person name="Martinez A.T."/>
            <person name="Xiao Y."/>
            <person name="Gibbons J.G."/>
            <person name="Terashima K."/>
            <person name="Grigoriev I.V."/>
            <person name="Hibbett D.S."/>
        </authorList>
    </citation>
    <scope>NUCLEOTIDE SEQUENCE</scope>
    <source>
        <strain evidence="1">TMI1499</strain>
    </source>
</reference>
<evidence type="ECO:0000313" key="1">
    <source>
        <dbReference type="EMBL" id="KAJ3804909.1"/>
    </source>
</evidence>
<organism evidence="1 2">
    <name type="scientific">Lentinula aff. lateritia</name>
    <dbReference type="NCBI Taxonomy" id="2804960"/>
    <lineage>
        <taxon>Eukaryota</taxon>
        <taxon>Fungi</taxon>
        <taxon>Dikarya</taxon>
        <taxon>Basidiomycota</taxon>
        <taxon>Agaricomycotina</taxon>
        <taxon>Agaricomycetes</taxon>
        <taxon>Agaricomycetidae</taxon>
        <taxon>Agaricales</taxon>
        <taxon>Marasmiineae</taxon>
        <taxon>Omphalotaceae</taxon>
        <taxon>Lentinula</taxon>
    </lineage>
</organism>
<evidence type="ECO:0000313" key="2">
    <source>
        <dbReference type="Proteomes" id="UP001163835"/>
    </source>
</evidence>
<name>A0ACC1TJF6_9AGAR</name>
<proteinExistence type="predicted"/>
<protein>
    <submittedName>
        <fullName evidence="1">Uncharacterized protein</fullName>
    </submittedName>
</protein>
<gene>
    <name evidence="1" type="ORF">F5876DRAFT_82444</name>
</gene>
<accession>A0ACC1TJF6</accession>
<dbReference type="Proteomes" id="UP001163835">
    <property type="component" value="Unassembled WGS sequence"/>
</dbReference>
<keyword evidence="2" id="KW-1185">Reference proteome</keyword>
<comment type="caution">
    <text evidence="1">The sequence shown here is derived from an EMBL/GenBank/DDBJ whole genome shotgun (WGS) entry which is preliminary data.</text>
</comment>
<dbReference type="EMBL" id="MU795761">
    <property type="protein sequence ID" value="KAJ3804909.1"/>
    <property type="molecule type" value="Genomic_DNA"/>
</dbReference>
<sequence length="146" mass="16765">MSLHASATSSTNLVKGFAELKELRDSIIQMQHQWHETVEIMNALLRQAEELDKQLSCLKQISREFTSCSRVLHSQLERLVIIQRQEELRGKETNALIDAGIQVEVFRLLEMKIILPDDLLQLDMIQLNMLKETALVEVEHTGVPFS</sequence>